<dbReference type="STRING" id="1450535.A0A317XCQ7"/>
<dbReference type="InterPro" id="IPR050745">
    <property type="entry name" value="Multifunctional_regulatory"/>
</dbReference>
<accession>A0A317XCQ7</accession>
<organism evidence="5 6">
    <name type="scientific">Aspergillus sclerotioniger CBS 115572</name>
    <dbReference type="NCBI Taxonomy" id="1450535"/>
    <lineage>
        <taxon>Eukaryota</taxon>
        <taxon>Fungi</taxon>
        <taxon>Dikarya</taxon>
        <taxon>Ascomycota</taxon>
        <taxon>Pezizomycotina</taxon>
        <taxon>Eurotiomycetes</taxon>
        <taxon>Eurotiomycetidae</taxon>
        <taxon>Eurotiales</taxon>
        <taxon>Aspergillaceae</taxon>
        <taxon>Aspergillus</taxon>
        <taxon>Aspergillus subgen. Circumdati</taxon>
    </lineage>
</organism>
<dbReference type="PANTHER" id="PTHR24189">
    <property type="entry name" value="MYOTROPHIN"/>
    <property type="match status" value="1"/>
</dbReference>
<feature type="repeat" description="ANK" evidence="3">
    <location>
        <begin position="127"/>
        <end position="159"/>
    </location>
</feature>
<evidence type="ECO:0000259" key="4">
    <source>
        <dbReference type="PROSITE" id="PS50181"/>
    </source>
</evidence>
<feature type="domain" description="F-box" evidence="4">
    <location>
        <begin position="5"/>
        <end position="64"/>
    </location>
</feature>
<dbReference type="PROSITE" id="PS50181">
    <property type="entry name" value="FBOX"/>
    <property type="match status" value="1"/>
</dbReference>
<reference evidence="5 6" key="1">
    <citation type="submission" date="2016-12" db="EMBL/GenBank/DDBJ databases">
        <title>The genomes of Aspergillus section Nigri reveals drivers in fungal speciation.</title>
        <authorList>
            <consortium name="DOE Joint Genome Institute"/>
            <person name="Vesth T.C."/>
            <person name="Nybo J."/>
            <person name="Theobald S."/>
            <person name="Brandl J."/>
            <person name="Frisvad J.C."/>
            <person name="Nielsen K.F."/>
            <person name="Lyhne E.K."/>
            <person name="Kogle M.E."/>
            <person name="Kuo A."/>
            <person name="Riley R."/>
            <person name="Clum A."/>
            <person name="Nolan M."/>
            <person name="Lipzen A."/>
            <person name="Salamov A."/>
            <person name="Henrissat B."/>
            <person name="Wiebenga A."/>
            <person name="De Vries R.P."/>
            <person name="Grigoriev I.V."/>
            <person name="Mortensen U.H."/>
            <person name="Andersen M.R."/>
            <person name="Baker S.E."/>
        </authorList>
    </citation>
    <scope>NUCLEOTIDE SEQUENCE [LARGE SCALE GENOMIC DNA]</scope>
    <source>
        <strain evidence="5 6">CBS 115572</strain>
    </source>
</reference>
<name>A0A317XCQ7_9EURO</name>
<keyword evidence="2 3" id="KW-0040">ANK repeat</keyword>
<dbReference type="EMBL" id="MSFK01000002">
    <property type="protein sequence ID" value="PWY95911.1"/>
    <property type="molecule type" value="Genomic_DNA"/>
</dbReference>
<sequence>MEGESFPLLELPEELVLEVVKQMDKCSLSRVDCTCEKLHGLCHPELLRIAKDIGRPEQSFYDRLDIKVWPDNDVRSGMTPQEQKLVLADPNFTPPREYLSNAVENGAYDSVKFFLKAGLSVDTFNLEGCPILHLSIRSGHIDITKMLLEKGADVSLTMNEGYTPLDSLCHAPAETRGELARVLLETDSKVRWMELLLYTVLGTECPADLLERMLERGMLDLHTWRNQHCGETVLHIAASTGGDCKPVGTIEDYYEVGGNTEAVVYILRHAPELLNDFGSSGQRAHQRTALGSTININPISATYLIQRGITLARRKDAETSRDDVIHLLNKAVFHRYTDVVQALLARPELDGYGSEDWNLDGGLEPLTSLFRQTSCGRDVEIMEVLTQGRRFHYDPVFINKCKDLISKKKEEERKEFEAILELLEKAMS</sequence>
<evidence type="ECO:0000313" key="5">
    <source>
        <dbReference type="EMBL" id="PWY95911.1"/>
    </source>
</evidence>
<dbReference type="Proteomes" id="UP000246702">
    <property type="component" value="Unassembled WGS sequence"/>
</dbReference>
<dbReference type="InterPro" id="IPR002110">
    <property type="entry name" value="Ankyrin_rpt"/>
</dbReference>
<dbReference type="PROSITE" id="PS50088">
    <property type="entry name" value="ANK_REPEAT"/>
    <property type="match status" value="1"/>
</dbReference>
<dbReference type="GeneID" id="37118499"/>
<evidence type="ECO:0000256" key="1">
    <source>
        <dbReference type="ARBA" id="ARBA00022737"/>
    </source>
</evidence>
<dbReference type="InterPro" id="IPR036770">
    <property type="entry name" value="Ankyrin_rpt-contain_sf"/>
</dbReference>
<comment type="caution">
    <text evidence="5">The sequence shown here is derived from an EMBL/GenBank/DDBJ whole genome shotgun (WGS) entry which is preliminary data.</text>
</comment>
<dbReference type="SMART" id="SM00248">
    <property type="entry name" value="ANK"/>
    <property type="match status" value="3"/>
</dbReference>
<dbReference type="SUPFAM" id="SSF48403">
    <property type="entry name" value="Ankyrin repeat"/>
    <property type="match status" value="1"/>
</dbReference>
<dbReference type="RefSeq" id="XP_025472672.1">
    <property type="nucleotide sequence ID" value="XM_025616356.1"/>
</dbReference>
<proteinExistence type="predicted"/>
<dbReference type="InterPro" id="IPR001810">
    <property type="entry name" value="F-box_dom"/>
</dbReference>
<evidence type="ECO:0000313" key="6">
    <source>
        <dbReference type="Proteomes" id="UP000246702"/>
    </source>
</evidence>
<dbReference type="PANTHER" id="PTHR24189:SF50">
    <property type="entry name" value="ANKYRIN REPEAT AND SOCS BOX PROTEIN 2"/>
    <property type="match status" value="1"/>
</dbReference>
<dbReference type="AlphaFoldDB" id="A0A317XCQ7"/>
<evidence type="ECO:0000256" key="2">
    <source>
        <dbReference type="ARBA" id="ARBA00023043"/>
    </source>
</evidence>
<dbReference type="Pfam" id="PF12796">
    <property type="entry name" value="Ank_2"/>
    <property type="match status" value="1"/>
</dbReference>
<dbReference type="PROSITE" id="PS50297">
    <property type="entry name" value="ANK_REP_REGION"/>
    <property type="match status" value="1"/>
</dbReference>
<evidence type="ECO:0000256" key="3">
    <source>
        <dbReference type="PROSITE-ProRule" id="PRU00023"/>
    </source>
</evidence>
<keyword evidence="6" id="KW-1185">Reference proteome</keyword>
<protein>
    <submittedName>
        <fullName evidence="5">Ankyrin</fullName>
    </submittedName>
</protein>
<dbReference type="Gene3D" id="1.25.40.20">
    <property type="entry name" value="Ankyrin repeat-containing domain"/>
    <property type="match status" value="1"/>
</dbReference>
<gene>
    <name evidence="5" type="ORF">BO94DRAFT_600774</name>
</gene>
<dbReference type="OrthoDB" id="539213at2759"/>
<keyword evidence="1" id="KW-0677">Repeat</keyword>